<evidence type="ECO:0000256" key="1">
    <source>
        <dbReference type="SAM" id="MobiDB-lite"/>
    </source>
</evidence>
<dbReference type="EMBL" id="MT701590">
    <property type="protein sequence ID" value="QPB09233.1"/>
    <property type="molecule type" value="Genomic_DNA"/>
</dbReference>
<gene>
    <name evidence="2" type="ORF">CPT_Miami_138</name>
</gene>
<evidence type="ECO:0000313" key="2">
    <source>
        <dbReference type="EMBL" id="QPB09233.1"/>
    </source>
</evidence>
<proteinExistence type="predicted"/>
<name>A0A873WFZ2_9CAUD</name>
<keyword evidence="3" id="KW-1185">Reference proteome</keyword>
<accession>A0A873WFZ2</accession>
<feature type="compositionally biased region" description="Basic residues" evidence="1">
    <location>
        <begin position="75"/>
        <end position="91"/>
    </location>
</feature>
<organism evidence="2 3">
    <name type="scientific">Klebsiella phage Miami</name>
    <dbReference type="NCBI Taxonomy" id="2767581"/>
    <lineage>
        <taxon>Viruses</taxon>
        <taxon>Duplodnaviria</taxon>
        <taxon>Heunggongvirae</taxon>
        <taxon>Uroviricota</taxon>
        <taxon>Caudoviricetes</taxon>
        <taxon>Chimalliviridae</taxon>
        <taxon>Miamivirus</taxon>
        <taxon>Miamivirus miami</taxon>
    </lineage>
</organism>
<protein>
    <submittedName>
        <fullName evidence="2">Uncharacterized protein</fullName>
    </submittedName>
</protein>
<dbReference type="Proteomes" id="UP000662782">
    <property type="component" value="Segment"/>
</dbReference>
<sequence>MAQAPSIVYYAARTTPTGILLVGQDPDTKEVRKFDVPKDKLNAKLGEKFRLSFGEFLREDEPDPIIFRVHDLSKPKKKLNPNKKHAKRKRK</sequence>
<evidence type="ECO:0000313" key="3">
    <source>
        <dbReference type="Proteomes" id="UP000662782"/>
    </source>
</evidence>
<feature type="region of interest" description="Disordered" evidence="1">
    <location>
        <begin position="72"/>
        <end position="91"/>
    </location>
</feature>
<reference evidence="2 3" key="1">
    <citation type="submission" date="2020-07" db="EMBL/GenBank/DDBJ databases">
        <title>Complete genome sequence of Klebsiella pneumoniae phage Miami.</title>
        <authorList>
            <person name="Mora D.A."/>
            <person name="Lessor L."/>
            <person name="Gill J."/>
            <person name="Liu M."/>
        </authorList>
    </citation>
    <scope>NUCLEOTIDE SEQUENCE [LARGE SCALE GENOMIC DNA]</scope>
</reference>